<dbReference type="Gene3D" id="3.40.50.410">
    <property type="entry name" value="von Willebrand factor, type A domain"/>
    <property type="match status" value="1"/>
</dbReference>
<accession>C3Z1F8</accession>
<keyword evidence="9" id="KW-0238">DNA-binding</keyword>
<evidence type="ECO:0000256" key="9">
    <source>
        <dbReference type="ARBA" id="ARBA00023125"/>
    </source>
</evidence>
<dbReference type="GO" id="GO:0005524">
    <property type="term" value="F:ATP binding"/>
    <property type="evidence" value="ECO:0007669"/>
    <property type="project" value="UniProtKB-KW"/>
</dbReference>
<dbReference type="InterPro" id="IPR006165">
    <property type="entry name" value="Ku70"/>
</dbReference>
<evidence type="ECO:0000256" key="1">
    <source>
        <dbReference type="ARBA" id="ARBA00004123"/>
    </source>
</evidence>
<dbReference type="InParanoid" id="C3Z1F8"/>
<evidence type="ECO:0000256" key="2">
    <source>
        <dbReference type="ARBA" id="ARBA00005240"/>
    </source>
</evidence>
<organism>
    <name type="scientific">Branchiostoma floridae</name>
    <name type="common">Florida lancelet</name>
    <name type="synonym">Amphioxus</name>
    <dbReference type="NCBI Taxonomy" id="7739"/>
    <lineage>
        <taxon>Eukaryota</taxon>
        <taxon>Metazoa</taxon>
        <taxon>Chordata</taxon>
        <taxon>Cephalochordata</taxon>
        <taxon>Leptocardii</taxon>
        <taxon>Amphioxiformes</taxon>
        <taxon>Branchiostomatidae</taxon>
        <taxon>Branchiostoma</taxon>
    </lineage>
</organism>
<dbReference type="GO" id="GO:0016787">
    <property type="term" value="F:hydrolase activity"/>
    <property type="evidence" value="ECO:0007669"/>
    <property type="project" value="UniProtKB-KW"/>
</dbReference>
<dbReference type="FunFam" id="3.40.50.410:FF:000080">
    <property type="entry name" value="X-ray repair-complementing defective repair in Chinese hamster cells 6"/>
    <property type="match status" value="1"/>
</dbReference>
<feature type="domain" description="Ku" evidence="15">
    <location>
        <begin position="316"/>
        <end position="462"/>
    </location>
</feature>
<evidence type="ECO:0000259" key="15">
    <source>
        <dbReference type="SMART" id="SM00559"/>
    </source>
</evidence>
<evidence type="ECO:0000256" key="8">
    <source>
        <dbReference type="ARBA" id="ARBA00022840"/>
    </source>
</evidence>
<dbReference type="InterPro" id="IPR036361">
    <property type="entry name" value="SAP_dom_sf"/>
</dbReference>
<dbReference type="CDD" id="cd01458">
    <property type="entry name" value="vWA_ku"/>
    <property type="match status" value="1"/>
</dbReference>
<dbReference type="CDD" id="cd00788">
    <property type="entry name" value="KU70"/>
    <property type="match status" value="1"/>
</dbReference>
<dbReference type="InterPro" id="IPR003034">
    <property type="entry name" value="SAP_dom"/>
</dbReference>
<sequence>MAAAPQWSYERAWGDEEEDGEQEEAQVPSFYHGSHPRWSSLRDSLIFLIDCSASMFQEEGEEDSAFHKCVKCVHSAMRNKIISNDRDLVGVVFFATNKHKNPSDFKHVYIFQDLDVPGAQMILELEEIFEEDGVERFEEEFGHSTDFSMSEVLWNCSNMFSTCTQKLGHKRLLLFTNNDDPHAGNINLQRQAKTKAKDLEGLGINTELLHMNKPGGEPFDITKFYQDIIVIPEDEDVTCLPDPAAKFEELLERQVNSEHKKRTLARVPLSLGEGLEFGVGIYTQVRETYKGRKVKLDARTNQEVRTITKTVDSETGKFLMPSDIKKVQTWGGRDIAFENDEIVEMKVFDKPGLVLMGFKPRTSLKPYFHIRPAQFLFPDESVISGSTRLFSALLQRCLARDVVPICRYIPRKNSPPKFVALLPQKEEFDDNNMQSTPAGFHVVFLPFADDLRKLNFEDTPRAKQDQVDKAKEIINKLKFKYDPMSFENPVIQQHYRNLEALALDRDAPEEVYDFTQPDKERIDRRAGPLIDEFKDIVFPDGYTPGAKPKRKTAAATAAEQVTEADIKRMAQAGTLGKLTVPVLKEFCKQSGVKVTGNKKQDVIDAITEHFQIE</sequence>
<dbReference type="InterPro" id="IPR006164">
    <property type="entry name" value="DNA_bd_Ku70/Ku80"/>
</dbReference>
<dbReference type="PANTHER" id="PTHR12604:SF2">
    <property type="entry name" value="X-RAY REPAIR CROSS-COMPLEMENTING PROTEIN 6"/>
    <property type="match status" value="1"/>
</dbReference>
<dbReference type="FunFam" id="1.10.720.30:FF:000007">
    <property type="entry name" value="X-ray repair cross complementing 6"/>
    <property type="match status" value="1"/>
</dbReference>
<evidence type="ECO:0000256" key="6">
    <source>
        <dbReference type="ARBA" id="ARBA00022801"/>
    </source>
</evidence>
<dbReference type="GO" id="GO:0003678">
    <property type="term" value="F:DNA helicase activity"/>
    <property type="evidence" value="ECO:0007669"/>
    <property type="project" value="UniProtKB-EC"/>
</dbReference>
<name>C3Z1F8_BRAFL</name>
<keyword evidence="12" id="KW-0539">Nucleus</keyword>
<dbReference type="InterPro" id="IPR036465">
    <property type="entry name" value="vWFA_dom_sf"/>
</dbReference>
<keyword evidence="11" id="KW-0234">DNA repair</keyword>
<evidence type="ECO:0000256" key="11">
    <source>
        <dbReference type="ARBA" id="ARBA00023204"/>
    </source>
</evidence>
<evidence type="ECO:0000256" key="4">
    <source>
        <dbReference type="ARBA" id="ARBA00022741"/>
    </source>
</evidence>
<comment type="catalytic activity">
    <reaction evidence="13">
        <text>ATP + H2O = ADP + phosphate + H(+)</text>
        <dbReference type="Rhea" id="RHEA:13065"/>
        <dbReference type="ChEBI" id="CHEBI:15377"/>
        <dbReference type="ChEBI" id="CHEBI:15378"/>
        <dbReference type="ChEBI" id="CHEBI:30616"/>
        <dbReference type="ChEBI" id="CHEBI:43474"/>
        <dbReference type="ChEBI" id="CHEBI:456216"/>
        <dbReference type="EC" id="3.6.4.12"/>
    </reaction>
</comment>
<dbReference type="InterPro" id="IPR016194">
    <property type="entry name" value="SPOC-like_C_dom_sf"/>
</dbReference>
<comment type="subcellular location">
    <subcellularLocation>
        <location evidence="1">Nucleus</location>
    </subcellularLocation>
</comment>
<dbReference type="InterPro" id="IPR005161">
    <property type="entry name" value="Ku_N"/>
</dbReference>
<comment type="similarity">
    <text evidence="2">Belongs to the ku70 family.</text>
</comment>
<keyword evidence="10" id="KW-0233">DNA recombination</keyword>
<dbReference type="GO" id="GO:0043564">
    <property type="term" value="C:Ku70:Ku80 complex"/>
    <property type="evidence" value="ECO:0007669"/>
    <property type="project" value="InterPro"/>
</dbReference>
<dbReference type="Pfam" id="PF02735">
    <property type="entry name" value="Ku"/>
    <property type="match status" value="1"/>
</dbReference>
<reference evidence="16" key="1">
    <citation type="journal article" date="2008" name="Nature">
        <title>The amphioxus genome and the evolution of the chordate karyotype.</title>
        <authorList>
            <consortium name="US DOE Joint Genome Institute (JGI-PGF)"/>
            <person name="Putnam N.H."/>
            <person name="Butts T."/>
            <person name="Ferrier D.E.K."/>
            <person name="Furlong R.F."/>
            <person name="Hellsten U."/>
            <person name="Kawashima T."/>
            <person name="Robinson-Rechavi M."/>
            <person name="Shoguchi E."/>
            <person name="Terry A."/>
            <person name="Yu J.-K."/>
            <person name="Benito-Gutierrez E.L."/>
            <person name="Dubchak I."/>
            <person name="Garcia-Fernandez J."/>
            <person name="Gibson-Brown J.J."/>
            <person name="Grigoriev I.V."/>
            <person name="Horton A.C."/>
            <person name="de Jong P.J."/>
            <person name="Jurka J."/>
            <person name="Kapitonov V.V."/>
            <person name="Kohara Y."/>
            <person name="Kuroki Y."/>
            <person name="Lindquist E."/>
            <person name="Lucas S."/>
            <person name="Osoegawa K."/>
            <person name="Pennacchio L.A."/>
            <person name="Salamov A.A."/>
            <person name="Satou Y."/>
            <person name="Sauka-Spengler T."/>
            <person name="Schmutz J."/>
            <person name="Shin-I T."/>
            <person name="Toyoda A."/>
            <person name="Bronner-Fraser M."/>
            <person name="Fujiyama A."/>
            <person name="Holland L.Z."/>
            <person name="Holland P.W.H."/>
            <person name="Satoh N."/>
            <person name="Rokhsar D.S."/>
        </authorList>
    </citation>
    <scope>NUCLEOTIDE SEQUENCE [LARGE SCALE GENOMIC DNA]</scope>
    <source>
        <strain evidence="16">S238N-H82</strain>
        <tissue evidence="16">Testes</tissue>
    </source>
</reference>
<dbReference type="GO" id="GO:0042162">
    <property type="term" value="F:telomeric DNA binding"/>
    <property type="evidence" value="ECO:0007669"/>
    <property type="project" value="InterPro"/>
</dbReference>
<keyword evidence="7" id="KW-0347">Helicase</keyword>
<keyword evidence="6" id="KW-0378">Hydrolase</keyword>
<dbReference type="FunFam" id="4.10.970.10:FF:000001">
    <property type="entry name" value="X-ray repair cross-complementing protein 6 isoform X1"/>
    <property type="match status" value="1"/>
</dbReference>
<dbReference type="NCBIfam" id="TIGR00578">
    <property type="entry name" value="ku70"/>
    <property type="match status" value="1"/>
</dbReference>
<proteinExistence type="inferred from homology"/>
<evidence type="ECO:0000256" key="7">
    <source>
        <dbReference type="ARBA" id="ARBA00022806"/>
    </source>
</evidence>
<dbReference type="InterPro" id="IPR047087">
    <property type="entry name" value="KU70_core_dom"/>
</dbReference>
<evidence type="ECO:0000256" key="12">
    <source>
        <dbReference type="ARBA" id="ARBA00023242"/>
    </source>
</evidence>
<dbReference type="EMBL" id="GG666573">
    <property type="protein sequence ID" value="EEN53576.1"/>
    <property type="molecule type" value="Genomic_DNA"/>
</dbReference>
<dbReference type="FunFam" id="2.40.290.10:FF:000001">
    <property type="entry name" value="X-ray repair cross complementing 6"/>
    <property type="match status" value="1"/>
</dbReference>
<dbReference type="GO" id="GO:0003684">
    <property type="term" value="F:damaged DNA binding"/>
    <property type="evidence" value="ECO:0007669"/>
    <property type="project" value="InterPro"/>
</dbReference>
<dbReference type="Pfam" id="PF03731">
    <property type="entry name" value="Ku_N"/>
    <property type="match status" value="1"/>
</dbReference>
<dbReference type="eggNOG" id="KOG2327">
    <property type="taxonomic scope" value="Eukaryota"/>
</dbReference>
<feature type="region of interest" description="Disordered" evidence="14">
    <location>
        <begin position="1"/>
        <end position="25"/>
    </location>
</feature>
<dbReference type="FunCoup" id="C3Z1F8">
    <property type="interactions" value="884"/>
</dbReference>
<evidence type="ECO:0000256" key="10">
    <source>
        <dbReference type="ARBA" id="ARBA00023172"/>
    </source>
</evidence>
<dbReference type="SUPFAM" id="SSF68906">
    <property type="entry name" value="SAP domain"/>
    <property type="match status" value="1"/>
</dbReference>
<dbReference type="GO" id="GO:0006303">
    <property type="term" value="P:double-strand break repair via nonhomologous end joining"/>
    <property type="evidence" value="ECO:0007669"/>
    <property type="project" value="InterPro"/>
</dbReference>
<evidence type="ECO:0000256" key="3">
    <source>
        <dbReference type="ARBA" id="ARBA00012551"/>
    </source>
</evidence>
<dbReference type="InterPro" id="IPR027388">
    <property type="entry name" value="Ku70_bridge/pillars_dom_sf"/>
</dbReference>
<evidence type="ECO:0000313" key="16">
    <source>
        <dbReference type="EMBL" id="EEN53576.1"/>
    </source>
</evidence>
<dbReference type="AlphaFoldDB" id="C3Z1F8"/>
<dbReference type="STRING" id="7739.C3Z1F8"/>
<dbReference type="Gene3D" id="1.10.1600.10">
    <property type="match status" value="1"/>
</dbReference>
<keyword evidence="8" id="KW-0067">ATP-binding</keyword>
<dbReference type="SUPFAM" id="SSF53300">
    <property type="entry name" value="vWA-like"/>
    <property type="match status" value="1"/>
</dbReference>
<dbReference type="FunFam" id="1.10.1600.10:FF:000014">
    <property type="entry name" value="Predicted protein"/>
    <property type="match status" value="1"/>
</dbReference>
<dbReference type="InterPro" id="IPR005160">
    <property type="entry name" value="Ku_C"/>
</dbReference>
<dbReference type="Gene3D" id="1.10.720.30">
    <property type="entry name" value="SAP domain"/>
    <property type="match status" value="1"/>
</dbReference>
<dbReference type="GO" id="GO:0006310">
    <property type="term" value="P:DNA recombination"/>
    <property type="evidence" value="ECO:0007669"/>
    <property type="project" value="UniProtKB-KW"/>
</dbReference>
<dbReference type="SUPFAM" id="SSF100939">
    <property type="entry name" value="SPOC domain-like"/>
    <property type="match status" value="1"/>
</dbReference>
<dbReference type="Gene3D" id="4.10.970.10">
    <property type="entry name" value="Ku70, bridge and pillars"/>
    <property type="match status" value="1"/>
</dbReference>
<dbReference type="Pfam" id="PF03730">
    <property type="entry name" value="Ku_C"/>
    <property type="match status" value="1"/>
</dbReference>
<dbReference type="SMART" id="SM00559">
    <property type="entry name" value="Ku78"/>
    <property type="match status" value="1"/>
</dbReference>
<dbReference type="PANTHER" id="PTHR12604">
    <property type="entry name" value="KU AUTOANTIGEN DNA HELICASE"/>
    <property type="match status" value="1"/>
</dbReference>
<keyword evidence="5" id="KW-0227">DNA damage</keyword>
<gene>
    <name evidence="16" type="ORF">BRAFLDRAFT_281658</name>
</gene>
<feature type="compositionally biased region" description="Acidic residues" evidence="14">
    <location>
        <begin position="15"/>
        <end position="24"/>
    </location>
</feature>
<protein>
    <recommendedName>
        <fullName evidence="3">DNA helicase</fullName>
        <ecNumber evidence="3">3.6.4.12</ecNumber>
    </recommendedName>
</protein>
<dbReference type="Pfam" id="PF02037">
    <property type="entry name" value="SAP"/>
    <property type="match status" value="1"/>
</dbReference>
<evidence type="ECO:0000256" key="5">
    <source>
        <dbReference type="ARBA" id="ARBA00022763"/>
    </source>
</evidence>
<evidence type="ECO:0000256" key="14">
    <source>
        <dbReference type="SAM" id="MobiDB-lite"/>
    </source>
</evidence>
<evidence type="ECO:0000256" key="13">
    <source>
        <dbReference type="ARBA" id="ARBA00047995"/>
    </source>
</evidence>
<dbReference type="EC" id="3.6.4.12" evidence="3"/>
<dbReference type="Gene3D" id="2.40.290.10">
    <property type="match status" value="1"/>
</dbReference>
<dbReference type="PIRSF" id="PIRSF003033">
    <property type="entry name" value="Ku70"/>
    <property type="match status" value="1"/>
</dbReference>
<dbReference type="GO" id="GO:0000723">
    <property type="term" value="P:telomere maintenance"/>
    <property type="evidence" value="ECO:0007669"/>
    <property type="project" value="InterPro"/>
</dbReference>
<keyword evidence="4" id="KW-0547">Nucleotide-binding</keyword>